<name>A0ABN6GDK0_9GAMM</name>
<dbReference type="Proteomes" id="UP000680679">
    <property type="component" value="Chromosome"/>
</dbReference>
<dbReference type="SUPFAM" id="SSF48613">
    <property type="entry name" value="Heme oxygenase-like"/>
    <property type="match status" value="1"/>
</dbReference>
<dbReference type="CDD" id="cd19166">
    <property type="entry name" value="HemeO-bac"/>
    <property type="match status" value="1"/>
</dbReference>
<dbReference type="RefSeq" id="WP_213378644.1">
    <property type="nucleotide sequence ID" value="NZ_AP024563.1"/>
</dbReference>
<keyword evidence="2" id="KW-1185">Reference proteome</keyword>
<gene>
    <name evidence="1" type="ORF">Atep_22240</name>
</gene>
<sequence length="213" mass="23018">MSSPKPCSRPRIEIDLVEIDLAGALRRATAGVHAEIERLPLMSRLTSETATLDDYQCYLRAILTIHAPLEQVLYDGLDETVRDRLGVRPKLPALLADMEEQGLTFDRPVPAVAPAPLLPDDLSARVGGLYVLEGATLGGRTIARHLRRLIGEPLGSTHFLDFHGRQTSAAWKGFTSGLNALAAQQALIPDRVIAGALAVFAYVHTRLEPAAGT</sequence>
<proteinExistence type="predicted"/>
<dbReference type="Gene3D" id="1.20.910.10">
    <property type="entry name" value="Heme oxygenase-like"/>
    <property type="match status" value="1"/>
</dbReference>
<protein>
    <submittedName>
        <fullName evidence="1">Biliverdin-producing heme oxygenase</fullName>
    </submittedName>
</protein>
<accession>A0ABN6GDK0</accession>
<evidence type="ECO:0000313" key="2">
    <source>
        <dbReference type="Proteomes" id="UP000680679"/>
    </source>
</evidence>
<dbReference type="EMBL" id="AP024563">
    <property type="protein sequence ID" value="BCU07547.1"/>
    <property type="molecule type" value="Genomic_DNA"/>
</dbReference>
<dbReference type="InterPro" id="IPR016084">
    <property type="entry name" value="Haem_Oase-like_multi-hlx"/>
</dbReference>
<evidence type="ECO:0000313" key="1">
    <source>
        <dbReference type="EMBL" id="BCU07547.1"/>
    </source>
</evidence>
<organism evidence="1 2">
    <name type="scientific">Allochromatium tepidum</name>
    <dbReference type="NCBI Taxonomy" id="553982"/>
    <lineage>
        <taxon>Bacteria</taxon>
        <taxon>Pseudomonadati</taxon>
        <taxon>Pseudomonadota</taxon>
        <taxon>Gammaproteobacteria</taxon>
        <taxon>Chromatiales</taxon>
        <taxon>Chromatiaceae</taxon>
        <taxon>Allochromatium</taxon>
    </lineage>
</organism>
<reference evidence="1 2" key="1">
    <citation type="submission" date="2021-04" db="EMBL/GenBank/DDBJ databases">
        <title>Complete genome sequencing of Allochromatium tepidum strain NZ.</title>
        <authorList>
            <person name="Tsukatani Y."/>
            <person name="Mori H."/>
        </authorList>
    </citation>
    <scope>NUCLEOTIDE SEQUENCE [LARGE SCALE GENOMIC DNA]</scope>
    <source>
        <strain evidence="1 2">NZ</strain>
    </source>
</reference>